<dbReference type="AlphaFoldDB" id="A0A166B2R6"/>
<sequence>MAHVVVYDASEHHIHGVLVSRLGGARISRKIQLELKSGPNEVTIESLPNSLQSRTISLESAGSTITGDVRYFSSPKKDDSQAQSPALERLLKRKRIVEAERNNLQRQLSILDGCGDSLHMRGLDTKEVDEFLTMYSSRSRRLQLDVLAAEEKIDDLSKEITHFSARHSRSPHLNGKITFTTSAERDGPAHFSISYVVQDAHWTPRYDLRVKVSNNEKSRSTFRLHYFASLRQSSGETWENVPLSLTTGSLVDGYTIPELKGQIIERNAARTPGETEIQNVTHVLDDTYTIHSRALSEAATYKDNVPISVTDFLDASLEWTTIPQQVSQAIILCRILNTSDYQLLPGQVDIYRNRTFVSAAAMPLCTQSEHFNCSLGTDPHVAVTYHSFPGSVKVPPHSGPASLMTSFRRAITIVNRRGNAIPKFTIKESVPTSRDPEIKVNLTEPAGLDRGMASQQGFVHVGGSEHLKARWAVDGGSSKTAVEWSCHLNAGQTRVLNIAWDVVAPASLNWTRRTL</sequence>
<feature type="domain" description="DUF4139" evidence="2">
    <location>
        <begin position="192"/>
        <end position="505"/>
    </location>
</feature>
<evidence type="ECO:0000313" key="4">
    <source>
        <dbReference type="EMBL" id="KZT35947.1"/>
    </source>
</evidence>
<evidence type="ECO:0000259" key="2">
    <source>
        <dbReference type="Pfam" id="PF13598"/>
    </source>
</evidence>
<accession>A0A166B2R6</accession>
<dbReference type="InterPro" id="IPR037291">
    <property type="entry name" value="DUF4139"/>
</dbReference>
<dbReference type="OrthoDB" id="10068793at2759"/>
<dbReference type="STRING" id="1314776.A0A166B2R6"/>
<evidence type="ECO:0000259" key="3">
    <source>
        <dbReference type="Pfam" id="PF13600"/>
    </source>
</evidence>
<protein>
    <recommendedName>
        <fullName evidence="6">Mucoidy inhibitor A</fullName>
    </recommendedName>
</protein>
<dbReference type="Proteomes" id="UP000076798">
    <property type="component" value="Unassembled WGS sequence"/>
</dbReference>
<reference evidence="4 5" key="1">
    <citation type="journal article" date="2016" name="Mol. Biol. Evol.">
        <title>Comparative Genomics of Early-Diverging Mushroom-Forming Fungi Provides Insights into the Origins of Lignocellulose Decay Capabilities.</title>
        <authorList>
            <person name="Nagy L.G."/>
            <person name="Riley R."/>
            <person name="Tritt A."/>
            <person name="Adam C."/>
            <person name="Daum C."/>
            <person name="Floudas D."/>
            <person name="Sun H."/>
            <person name="Yadav J.S."/>
            <person name="Pangilinan J."/>
            <person name="Larsson K.H."/>
            <person name="Matsuura K."/>
            <person name="Barry K."/>
            <person name="Labutti K."/>
            <person name="Kuo R."/>
            <person name="Ohm R.A."/>
            <person name="Bhattacharya S.S."/>
            <person name="Shirouzu T."/>
            <person name="Yoshinaga Y."/>
            <person name="Martin F.M."/>
            <person name="Grigoriev I.V."/>
            <person name="Hibbett D.S."/>
        </authorList>
    </citation>
    <scope>NUCLEOTIDE SEQUENCE [LARGE SCALE GENOMIC DNA]</scope>
    <source>
        <strain evidence="4 5">HHB10207 ss-3</strain>
    </source>
</reference>
<evidence type="ECO:0000313" key="5">
    <source>
        <dbReference type="Proteomes" id="UP000076798"/>
    </source>
</evidence>
<organism evidence="4 5">
    <name type="scientific">Sistotremastrum suecicum HHB10207 ss-3</name>
    <dbReference type="NCBI Taxonomy" id="1314776"/>
    <lineage>
        <taxon>Eukaryota</taxon>
        <taxon>Fungi</taxon>
        <taxon>Dikarya</taxon>
        <taxon>Basidiomycota</taxon>
        <taxon>Agaricomycotina</taxon>
        <taxon>Agaricomycetes</taxon>
        <taxon>Sistotremastrales</taxon>
        <taxon>Sistotremastraceae</taxon>
        <taxon>Sistotremastrum</taxon>
    </lineage>
</organism>
<dbReference type="InterPro" id="IPR025554">
    <property type="entry name" value="DUF4140"/>
</dbReference>
<dbReference type="Pfam" id="PF13598">
    <property type="entry name" value="DUF4139"/>
    <property type="match status" value="1"/>
</dbReference>
<evidence type="ECO:0000256" key="1">
    <source>
        <dbReference type="SAM" id="Coils"/>
    </source>
</evidence>
<keyword evidence="5" id="KW-1185">Reference proteome</keyword>
<keyword evidence="1" id="KW-0175">Coiled coil</keyword>
<dbReference type="PANTHER" id="PTHR31005:SF8">
    <property type="entry name" value="DUF4139 DOMAIN-CONTAINING PROTEIN"/>
    <property type="match status" value="1"/>
</dbReference>
<dbReference type="EMBL" id="KV428122">
    <property type="protein sequence ID" value="KZT35947.1"/>
    <property type="molecule type" value="Genomic_DNA"/>
</dbReference>
<evidence type="ECO:0008006" key="6">
    <source>
        <dbReference type="Google" id="ProtNLM"/>
    </source>
</evidence>
<feature type="domain" description="DUF4140" evidence="3">
    <location>
        <begin position="24"/>
        <end position="112"/>
    </location>
</feature>
<gene>
    <name evidence="4" type="ORF">SISSUDRAFT_106336</name>
</gene>
<dbReference type="InterPro" id="IPR011935">
    <property type="entry name" value="CHP02231"/>
</dbReference>
<dbReference type="Pfam" id="PF13600">
    <property type="entry name" value="DUF4140"/>
    <property type="match status" value="1"/>
</dbReference>
<name>A0A166B2R6_9AGAM</name>
<dbReference type="PANTHER" id="PTHR31005">
    <property type="entry name" value="DUF4139 DOMAIN-CONTAINING PROTEIN"/>
    <property type="match status" value="1"/>
</dbReference>
<proteinExistence type="predicted"/>
<feature type="coiled-coil region" evidence="1">
    <location>
        <begin position="139"/>
        <end position="166"/>
    </location>
</feature>